<evidence type="ECO:0000313" key="3">
    <source>
        <dbReference type="Proteomes" id="UP000593875"/>
    </source>
</evidence>
<dbReference type="AlphaFoldDB" id="A0A7L9U7D7"/>
<reference evidence="2 3" key="1">
    <citation type="submission" date="2020-10" db="EMBL/GenBank/DDBJ databases">
        <title>Genome sequencing of Massilia sp. LPB0304.</title>
        <authorList>
            <person name="Kim J."/>
        </authorList>
    </citation>
    <scope>NUCLEOTIDE SEQUENCE [LARGE SCALE GENOMIC DNA]</scope>
    <source>
        <strain evidence="2 3">LPB0304</strain>
    </source>
</reference>
<dbReference type="KEGG" id="mlir:LPB04_06660"/>
<proteinExistence type="predicted"/>
<sequence length="516" mass="56638">MTITTAKRIAARVPRLAPLAAALLVALPAQAQWNVTPSLTLGETYSDNPGLNSDANKRGQFITEVTPAIRVDGRNSRIQFHANARASSFNYSDSRPANARRSGVEYDAGGTVKVIDEFMYVDARANGGTRPVSAFGPDNTFNRYTDENQTKLSNWSISPYLVRRFGNFAAATLRYTHDSVNADETRFGSSESDGVSFNLASGRAWRDLGWNLRYARQEVANKRFGDSSSENALLGLSYRLQRTLSLTASAGYDVYDYGDFGGRTSGASWSAGFAWRPTVRTAIEMSVGRHFLGNTGSLLATHRSRHTVWRASYSDAVTSTRQEYTQGQQIDTAALLDSLFAVSIPDPVARRQAVLDYIQLAGLPATQGERVNYLTNRYFRQKLAQASVAYNMRQHGAVMTLFANERVALSSGAADSELLGNQLFSLNDNVRQFGASAAYSYRVNARTSANATLSTSRTRSLTTDIESDQQAVRLGLTRRFSRNLSGTAELRHLRGNRGFGSDYKENAISATLTALF</sequence>
<feature type="signal peptide" evidence="1">
    <location>
        <begin position="1"/>
        <end position="31"/>
    </location>
</feature>
<organism evidence="2 3">
    <name type="scientific">Massilia litorea</name>
    <dbReference type="NCBI Taxonomy" id="2769491"/>
    <lineage>
        <taxon>Bacteria</taxon>
        <taxon>Pseudomonadati</taxon>
        <taxon>Pseudomonadota</taxon>
        <taxon>Betaproteobacteria</taxon>
        <taxon>Burkholderiales</taxon>
        <taxon>Oxalobacteraceae</taxon>
        <taxon>Telluria group</taxon>
        <taxon>Massilia</taxon>
    </lineage>
</organism>
<evidence type="ECO:0000313" key="2">
    <source>
        <dbReference type="EMBL" id="QOL50961.1"/>
    </source>
</evidence>
<protein>
    <submittedName>
        <fullName evidence="2">TIGR03016 family PEP-CTERM system-associated outer membrane protein</fullName>
    </submittedName>
</protein>
<accession>A0A7L9U7D7</accession>
<evidence type="ECO:0000256" key="1">
    <source>
        <dbReference type="SAM" id="SignalP"/>
    </source>
</evidence>
<dbReference type="NCBIfam" id="TIGR03016">
    <property type="entry name" value="pepcterm_hypo_1"/>
    <property type="match status" value="1"/>
</dbReference>
<name>A0A7L9U7D7_9BURK</name>
<dbReference type="RefSeq" id="WP_193687945.1">
    <property type="nucleotide sequence ID" value="NZ_CP062941.1"/>
</dbReference>
<feature type="chain" id="PRO_5032451550" evidence="1">
    <location>
        <begin position="32"/>
        <end position="516"/>
    </location>
</feature>
<dbReference type="InterPro" id="IPR017467">
    <property type="entry name" value="CHP03016_PEP-CTERM"/>
</dbReference>
<dbReference type="EMBL" id="CP062941">
    <property type="protein sequence ID" value="QOL50961.1"/>
    <property type="molecule type" value="Genomic_DNA"/>
</dbReference>
<gene>
    <name evidence="2" type="ORF">LPB04_06660</name>
</gene>
<keyword evidence="1" id="KW-0732">Signal</keyword>
<keyword evidence="3" id="KW-1185">Reference proteome</keyword>
<dbReference type="Proteomes" id="UP000593875">
    <property type="component" value="Chromosome"/>
</dbReference>